<dbReference type="OrthoDB" id="4759734at2"/>
<dbReference type="GO" id="GO:0004497">
    <property type="term" value="F:monooxygenase activity"/>
    <property type="evidence" value="ECO:0007669"/>
    <property type="project" value="UniProtKB-KW"/>
</dbReference>
<dbReference type="Proteomes" id="UP000199233">
    <property type="component" value="Unassembled WGS sequence"/>
</dbReference>
<feature type="transmembrane region" description="Helical" evidence="12">
    <location>
        <begin position="232"/>
        <end position="260"/>
    </location>
</feature>
<evidence type="ECO:0000259" key="13">
    <source>
        <dbReference type="Pfam" id="PF00487"/>
    </source>
</evidence>
<keyword evidence="11 12" id="KW-0472">Membrane</keyword>
<evidence type="ECO:0000313" key="14">
    <source>
        <dbReference type="EMBL" id="SEQ41035.1"/>
    </source>
</evidence>
<evidence type="ECO:0000256" key="12">
    <source>
        <dbReference type="SAM" id="Phobius"/>
    </source>
</evidence>
<dbReference type="EMBL" id="FOFS01000006">
    <property type="protein sequence ID" value="SEQ41035.1"/>
    <property type="molecule type" value="Genomic_DNA"/>
</dbReference>
<feature type="transmembrane region" description="Helical" evidence="12">
    <location>
        <begin position="58"/>
        <end position="82"/>
    </location>
</feature>
<keyword evidence="8" id="KW-0560">Oxidoreductase</keyword>
<keyword evidence="7 12" id="KW-1133">Transmembrane helix</keyword>
<dbReference type="InterPro" id="IPR005804">
    <property type="entry name" value="FA_desaturase_dom"/>
</dbReference>
<name>A0A1H9FT28_9GAMM</name>
<keyword evidence="4" id="KW-0997">Cell inner membrane</keyword>
<evidence type="ECO:0000256" key="7">
    <source>
        <dbReference type="ARBA" id="ARBA00022989"/>
    </source>
</evidence>
<evidence type="ECO:0000256" key="9">
    <source>
        <dbReference type="ARBA" id="ARBA00023004"/>
    </source>
</evidence>
<dbReference type="PANTHER" id="PTHR38674">
    <property type="entry name" value="ALKANE 1-MONOOXYGENASE 1"/>
    <property type="match status" value="1"/>
</dbReference>
<proteinExistence type="inferred from homology"/>
<evidence type="ECO:0000256" key="10">
    <source>
        <dbReference type="ARBA" id="ARBA00023033"/>
    </source>
</evidence>
<evidence type="ECO:0000256" key="8">
    <source>
        <dbReference type="ARBA" id="ARBA00023002"/>
    </source>
</evidence>
<evidence type="ECO:0000256" key="5">
    <source>
        <dbReference type="ARBA" id="ARBA00022692"/>
    </source>
</evidence>
<dbReference type="RefSeq" id="WP_093284806.1">
    <property type="nucleotide sequence ID" value="NZ_FOFS01000006.1"/>
</dbReference>
<dbReference type="CDD" id="cd03512">
    <property type="entry name" value="Alkane-hydroxylase"/>
    <property type="match status" value="1"/>
</dbReference>
<evidence type="ECO:0000256" key="11">
    <source>
        <dbReference type="ARBA" id="ARBA00023136"/>
    </source>
</evidence>
<evidence type="ECO:0000313" key="15">
    <source>
        <dbReference type="Proteomes" id="UP000199233"/>
    </source>
</evidence>
<keyword evidence="15" id="KW-1185">Reference proteome</keyword>
<evidence type="ECO:0000256" key="1">
    <source>
        <dbReference type="ARBA" id="ARBA00004429"/>
    </source>
</evidence>
<dbReference type="AlphaFoldDB" id="A0A1H9FT28"/>
<keyword evidence="5 12" id="KW-0812">Transmembrane</keyword>
<evidence type="ECO:0000256" key="6">
    <source>
        <dbReference type="ARBA" id="ARBA00022723"/>
    </source>
</evidence>
<reference evidence="14 15" key="1">
    <citation type="submission" date="2016-10" db="EMBL/GenBank/DDBJ databases">
        <authorList>
            <person name="de Groot N.N."/>
        </authorList>
    </citation>
    <scope>NUCLEOTIDE SEQUENCE [LARGE SCALE GENOMIC DNA]</scope>
    <source>
        <strain evidence="14 15">DSM 25927</strain>
    </source>
</reference>
<protein>
    <submittedName>
        <fullName evidence="14">Alkane 1-monooxygenase</fullName>
    </submittedName>
</protein>
<dbReference type="SMR" id="A0A1H9FT28"/>
<comment type="similarity">
    <text evidence="2">Belongs to the fatty acid desaturase type 1 family. AlkB subfamily.</text>
</comment>
<dbReference type="Pfam" id="PF00487">
    <property type="entry name" value="FA_desaturase"/>
    <property type="match status" value="1"/>
</dbReference>
<sequence length="388" mass="43324">MKYVRSLTMPAMMAWITYTLMLGGWWMWFGILAVIIGFVVLDAVLPEDLSEPDFGATWLLNLALFMVLPLLVVMDGTFLWMIGSGDPMGLGAWVQQHLGIDMFAGRAATTHWSMWVGGILSVGLFNAVGGTNVGHELTHRTAKPVDMFLGRWMLVFSSDVSFAIEHVYGHHVNVGTAIDPASARRGESLYPFILRSTIGSYAHAWKIEKQRLAKTGKSVWNPLQSRLMRGNLMCLVPFVGAYYIAGWAGVGLFAAVSAWAKAILEIANYFEHYGLVRDPSTPVQPRHSWNSNKMLSSMTLFSLTRHSHHHAEAEAEFWKLRAMPDAPMLPYGYLTMILVALVPPLFKRAMVPLLNDWDARYATAKERALAREQSIRSGMRGLKLAAEH</sequence>
<feature type="transmembrane region" description="Helical" evidence="12">
    <location>
        <begin position="328"/>
        <end position="346"/>
    </location>
</feature>
<keyword evidence="6" id="KW-0479">Metal-binding</keyword>
<feature type="domain" description="Fatty acid desaturase" evidence="13">
    <location>
        <begin position="111"/>
        <end position="337"/>
    </location>
</feature>
<keyword evidence="10 14" id="KW-0503">Monooxygenase</keyword>
<evidence type="ECO:0000256" key="2">
    <source>
        <dbReference type="ARBA" id="ARBA00010823"/>
    </source>
</evidence>
<dbReference type="InterPro" id="IPR033885">
    <property type="entry name" value="AlkB/XylM"/>
</dbReference>
<feature type="transmembrane region" description="Helical" evidence="12">
    <location>
        <begin position="12"/>
        <end position="38"/>
    </location>
</feature>
<accession>A0A1H9FT28</accession>
<dbReference type="PANTHER" id="PTHR38674:SF1">
    <property type="entry name" value="ALKANE 1-MONOOXYGENASE 1"/>
    <property type="match status" value="1"/>
</dbReference>
<comment type="subcellular location">
    <subcellularLocation>
        <location evidence="1">Cell inner membrane</location>
        <topology evidence="1">Multi-pass membrane protein</topology>
    </subcellularLocation>
</comment>
<dbReference type="GO" id="GO:0005886">
    <property type="term" value="C:plasma membrane"/>
    <property type="evidence" value="ECO:0007669"/>
    <property type="project" value="UniProtKB-SubCell"/>
</dbReference>
<organism evidence="14 15">
    <name type="scientific">Solimonas aquatica</name>
    <dbReference type="NCBI Taxonomy" id="489703"/>
    <lineage>
        <taxon>Bacteria</taxon>
        <taxon>Pseudomonadati</taxon>
        <taxon>Pseudomonadota</taxon>
        <taxon>Gammaproteobacteria</taxon>
        <taxon>Nevskiales</taxon>
        <taxon>Nevskiaceae</taxon>
        <taxon>Solimonas</taxon>
    </lineage>
</organism>
<dbReference type="STRING" id="489703.SAMN04488038_10688"/>
<evidence type="ECO:0000256" key="4">
    <source>
        <dbReference type="ARBA" id="ARBA00022519"/>
    </source>
</evidence>
<gene>
    <name evidence="14" type="ORF">SAMN04488038_10688</name>
</gene>
<dbReference type="GO" id="GO:0046872">
    <property type="term" value="F:metal ion binding"/>
    <property type="evidence" value="ECO:0007669"/>
    <property type="project" value="UniProtKB-KW"/>
</dbReference>
<keyword evidence="3" id="KW-1003">Cell membrane</keyword>
<keyword evidence="9" id="KW-0408">Iron</keyword>
<dbReference type="GO" id="GO:0006629">
    <property type="term" value="P:lipid metabolic process"/>
    <property type="evidence" value="ECO:0007669"/>
    <property type="project" value="InterPro"/>
</dbReference>
<evidence type="ECO:0000256" key="3">
    <source>
        <dbReference type="ARBA" id="ARBA00022475"/>
    </source>
</evidence>